<dbReference type="GO" id="GO:0006260">
    <property type="term" value="P:DNA replication"/>
    <property type="evidence" value="ECO:0007669"/>
    <property type="project" value="TreeGrafter"/>
</dbReference>
<dbReference type="RefSeq" id="WP_176488851.1">
    <property type="nucleotide sequence ID" value="NZ_BLXO01000010.1"/>
</dbReference>
<accession>A0A6L2ZS82</accession>
<proteinExistence type="predicted"/>
<dbReference type="SUPFAM" id="SSF52540">
    <property type="entry name" value="P-loop containing nucleoside triphosphate hydrolases"/>
    <property type="match status" value="1"/>
</dbReference>
<organism evidence="2 3">
    <name type="scientific">Candidatus Regiella insecticola</name>
    <dbReference type="NCBI Taxonomy" id="138073"/>
    <lineage>
        <taxon>Bacteria</taxon>
        <taxon>Pseudomonadati</taxon>
        <taxon>Pseudomonadota</taxon>
        <taxon>Gammaproteobacteria</taxon>
        <taxon>Enterobacterales</taxon>
        <taxon>Enterobacteriaceae</taxon>
        <taxon>aphid secondary symbionts</taxon>
        <taxon>Candidatus Regiella</taxon>
    </lineage>
</organism>
<dbReference type="InterPro" id="IPR027417">
    <property type="entry name" value="P-loop_NTPase"/>
</dbReference>
<protein>
    <submittedName>
        <fullName evidence="2">Phage replication protein</fullName>
    </submittedName>
</protein>
<dbReference type="EMBL" id="BLXO01000010">
    <property type="protein sequence ID" value="GFN47379.1"/>
    <property type="molecule type" value="Genomic_DNA"/>
</dbReference>
<comment type="caution">
    <text evidence="2">The sequence shown here is derived from an EMBL/GenBank/DDBJ whole genome shotgun (WGS) entry which is preliminary data.</text>
</comment>
<dbReference type="Gene3D" id="3.40.50.300">
    <property type="entry name" value="P-loop containing nucleotide triphosphate hydrolases"/>
    <property type="match status" value="1"/>
</dbReference>
<evidence type="ECO:0000313" key="2">
    <source>
        <dbReference type="EMBL" id="GFN47379.1"/>
    </source>
</evidence>
<sequence>MLDYQEEITCLEKHLLALAQPPMAIPNTAVFTQNAYCKKHGSYEQRIREFNVISCVASHSTCPDCIRDKIAALRQAQQENDKRLSEQQIIRLMQGLNLPPRFQSATLNNFEPINKEAAHCLKVCQAYANQWPERLKQGGGIVMCGKPGTGKNHLALAIAQHVITAYQASALFTSALHLVRLYKSTWTKPTQMTEAEVLRMHISPELLIIDEIGVQFGSDTEKIILFDIINNRYEGMKPTILLSNLPKEALAQFMGERVIDRMNEGGGCTLAFTWDSYRSRVTLDR</sequence>
<dbReference type="InterPro" id="IPR002611">
    <property type="entry name" value="IstB_ATP-bd"/>
</dbReference>
<evidence type="ECO:0000259" key="1">
    <source>
        <dbReference type="SMART" id="SM00382"/>
    </source>
</evidence>
<feature type="domain" description="AAA+ ATPase" evidence="1">
    <location>
        <begin position="137"/>
        <end position="266"/>
    </location>
</feature>
<dbReference type="InterPro" id="IPR003593">
    <property type="entry name" value="AAA+_ATPase"/>
</dbReference>
<dbReference type="GO" id="GO:0005524">
    <property type="term" value="F:ATP binding"/>
    <property type="evidence" value="ECO:0007669"/>
    <property type="project" value="InterPro"/>
</dbReference>
<dbReference type="Pfam" id="PF01695">
    <property type="entry name" value="IstB_IS21"/>
    <property type="match status" value="1"/>
</dbReference>
<dbReference type="PANTHER" id="PTHR30050:SF4">
    <property type="entry name" value="ATP-BINDING PROTEIN RV3427C IN INSERTION SEQUENCE-RELATED"/>
    <property type="match status" value="1"/>
</dbReference>
<evidence type="ECO:0000313" key="3">
    <source>
        <dbReference type="Proteomes" id="UP000504714"/>
    </source>
</evidence>
<gene>
    <name evidence="2" type="primary">dnaC</name>
    <name evidence="2" type="ORF">RINTU1_34100</name>
</gene>
<dbReference type="SMART" id="SM00382">
    <property type="entry name" value="AAA"/>
    <property type="match status" value="1"/>
</dbReference>
<reference evidence="2 3" key="1">
    <citation type="submission" date="2020-06" db="EMBL/GenBank/DDBJ databases">
        <title>The genome sequence of Candidatus Regiella insecticola strain Tut.</title>
        <authorList>
            <person name="Nikoh N."/>
            <person name="Tsuchida T."/>
            <person name="Koga R."/>
            <person name="Oshima K."/>
            <person name="Hattori M."/>
            <person name="Fukatsu T."/>
        </authorList>
    </citation>
    <scope>NUCLEOTIDE SEQUENCE [LARGE SCALE GENOMIC DNA]</scope>
    <source>
        <strain evidence="2 3">Tut</strain>
    </source>
</reference>
<dbReference type="PANTHER" id="PTHR30050">
    <property type="entry name" value="CHROMOSOMAL REPLICATION INITIATOR PROTEIN DNAA"/>
    <property type="match status" value="1"/>
</dbReference>
<dbReference type="AlphaFoldDB" id="A0A6L2ZS82"/>
<dbReference type="Proteomes" id="UP000504714">
    <property type="component" value="Unassembled WGS sequence"/>
</dbReference>
<name>A0A6L2ZS82_9ENTR</name>